<dbReference type="GO" id="GO:0008967">
    <property type="term" value="F:phosphoglycolate phosphatase activity"/>
    <property type="evidence" value="ECO:0007669"/>
    <property type="project" value="UniProtKB-EC"/>
</dbReference>
<dbReference type="InterPro" id="IPR023214">
    <property type="entry name" value="HAD_sf"/>
</dbReference>
<reference evidence="1" key="1">
    <citation type="journal article" date="2013" name="Environ. Microbiol.">
        <title>Microbiota from the distal guts of lean and obese adolescents exhibit partial functional redundancy besides clear differences in community structure.</title>
        <authorList>
            <person name="Ferrer M."/>
            <person name="Ruiz A."/>
            <person name="Lanza F."/>
            <person name="Haange S.B."/>
            <person name="Oberbach A."/>
            <person name="Till H."/>
            <person name="Bargiela R."/>
            <person name="Campoy C."/>
            <person name="Segura M.T."/>
            <person name="Richter M."/>
            <person name="von Bergen M."/>
            <person name="Seifert J."/>
            <person name="Suarez A."/>
        </authorList>
    </citation>
    <scope>NUCLEOTIDE SEQUENCE</scope>
</reference>
<proteinExistence type="predicted"/>
<keyword evidence="1" id="KW-0378">Hydrolase</keyword>
<protein>
    <submittedName>
        <fullName evidence="1">Protein containing HAD superfamily hydrolase-like, type 3 domain protein</fullName>
        <ecNumber evidence="1">3.1.3.18</ecNumber>
    </submittedName>
</protein>
<gene>
    <name evidence="1" type="ORF">OBE_14041</name>
</gene>
<organism evidence="1">
    <name type="scientific">human gut metagenome</name>
    <dbReference type="NCBI Taxonomy" id="408170"/>
    <lineage>
        <taxon>unclassified sequences</taxon>
        <taxon>metagenomes</taxon>
        <taxon>organismal metagenomes</taxon>
    </lineage>
</organism>
<name>K1S587_9ZZZZ</name>
<dbReference type="AlphaFoldDB" id="K1S587"/>
<dbReference type="EC" id="3.1.3.18" evidence="1"/>
<dbReference type="Pfam" id="PF08282">
    <property type="entry name" value="Hydrolase_3"/>
    <property type="match status" value="1"/>
</dbReference>
<dbReference type="SUPFAM" id="SSF56784">
    <property type="entry name" value="HAD-like"/>
    <property type="match status" value="1"/>
</dbReference>
<dbReference type="Gene3D" id="3.40.50.1000">
    <property type="entry name" value="HAD superfamily/HAD-like"/>
    <property type="match status" value="1"/>
</dbReference>
<dbReference type="InterPro" id="IPR036412">
    <property type="entry name" value="HAD-like_sf"/>
</dbReference>
<evidence type="ECO:0000313" key="1">
    <source>
        <dbReference type="EMBL" id="EKC50624.1"/>
    </source>
</evidence>
<dbReference type="EMBL" id="AJWZ01009673">
    <property type="protein sequence ID" value="EKC50624.1"/>
    <property type="molecule type" value="Genomic_DNA"/>
</dbReference>
<feature type="non-terminal residue" evidence="1">
    <location>
        <position position="1"/>
    </location>
</feature>
<comment type="caution">
    <text evidence="1">The sequence shown here is derived from an EMBL/GenBank/DDBJ whole genome shotgun (WGS) entry which is preliminary data.</text>
</comment>
<sequence>NIDIPTGKDGFLATNSLVALYCILFKCFYRKHSLAPLWNSERNYELKNHIELESIQNFSVLYGRFGEPVAYDIESKMSEAALGTVQLADFRNFGHGRHHWFAKRGEGSCLLVLTTPEDEELANKTISLMPDDIPVIYLKSKLDGPLGSIDLLLKSFNLIQDVGEVRAIDPGRPGVPSYGSLLYNLNFASILKRSKKKVNNDFPILEKCRVQSKSLINDSQFAFYEKALEKFVKRINSTLFDGIVFDYDGTICSKEYRWKNSLQEEISTALENLLNHGIHVCIATGRGRSIVPVFKKLAHKYPNLLSFAYYNGMVISHGEEDIDWDSYKEGLDENLSEIIAELKKQSPYSISLEKKMWFR</sequence>
<accession>K1S587</accession>